<dbReference type="GO" id="GO:0005886">
    <property type="term" value="C:plasma membrane"/>
    <property type="evidence" value="ECO:0007669"/>
    <property type="project" value="TreeGrafter"/>
</dbReference>
<name>A0A511KG43_RHOTO</name>
<keyword evidence="3 5" id="KW-1133">Transmembrane helix</keyword>
<evidence type="ECO:0000256" key="2">
    <source>
        <dbReference type="ARBA" id="ARBA00022692"/>
    </source>
</evidence>
<protein>
    <submittedName>
        <fullName evidence="6">MFS transporter, siderophore-iron transporter</fullName>
    </submittedName>
</protein>
<comment type="subcellular location">
    <subcellularLocation>
        <location evidence="1">Membrane</location>
        <topology evidence="1">Multi-pass membrane protein</topology>
    </subcellularLocation>
</comment>
<dbReference type="Proteomes" id="UP000321518">
    <property type="component" value="Unassembled WGS sequence"/>
</dbReference>
<evidence type="ECO:0000256" key="1">
    <source>
        <dbReference type="ARBA" id="ARBA00004141"/>
    </source>
</evidence>
<sequence>MLSAYLRDTYFASWVYVVKDWSLRDYTYFENIPTIGLCTIGLGLTVNSGSSDAQLVTTQILVSDVATAISLLSMLASLGGAVGSAIAAAVWTSTMPQNLAKKLPQLSSAEVATFFGSITTARDQPAEIRQGVIAAYNLATVHLFIPALAVSFVGIIAGLFASNYRLGGTQTAIEDIKVFVGQDKEALKERGQTEVA</sequence>
<reference evidence="6 7" key="1">
    <citation type="submission" date="2019-07" db="EMBL/GenBank/DDBJ databases">
        <title>Rhodotorula toruloides NBRC10032 genome sequencing.</title>
        <authorList>
            <person name="Shida Y."/>
            <person name="Takaku H."/>
            <person name="Ogasawara W."/>
            <person name="Mori K."/>
        </authorList>
    </citation>
    <scope>NUCLEOTIDE SEQUENCE [LARGE SCALE GENOMIC DNA]</scope>
    <source>
        <strain evidence="6 7">NBRC10032</strain>
    </source>
</reference>
<accession>A0A511KG43</accession>
<proteinExistence type="predicted"/>
<feature type="transmembrane region" description="Helical" evidence="5">
    <location>
        <begin position="141"/>
        <end position="161"/>
    </location>
</feature>
<evidence type="ECO:0000256" key="5">
    <source>
        <dbReference type="SAM" id="Phobius"/>
    </source>
</evidence>
<evidence type="ECO:0000313" key="6">
    <source>
        <dbReference type="EMBL" id="GEM09338.1"/>
    </source>
</evidence>
<organism evidence="6 7">
    <name type="scientific">Rhodotorula toruloides</name>
    <name type="common">Yeast</name>
    <name type="synonym">Rhodosporidium toruloides</name>
    <dbReference type="NCBI Taxonomy" id="5286"/>
    <lineage>
        <taxon>Eukaryota</taxon>
        <taxon>Fungi</taxon>
        <taxon>Dikarya</taxon>
        <taxon>Basidiomycota</taxon>
        <taxon>Pucciniomycotina</taxon>
        <taxon>Microbotryomycetes</taxon>
        <taxon>Sporidiobolales</taxon>
        <taxon>Sporidiobolaceae</taxon>
        <taxon>Rhodotorula</taxon>
    </lineage>
</organism>
<comment type="caution">
    <text evidence="6">The sequence shown here is derived from an EMBL/GenBank/DDBJ whole genome shotgun (WGS) entry which is preliminary data.</text>
</comment>
<keyword evidence="2 5" id="KW-0812">Transmembrane</keyword>
<feature type="transmembrane region" description="Helical" evidence="5">
    <location>
        <begin position="65"/>
        <end position="91"/>
    </location>
</feature>
<gene>
    <name evidence="6" type="ORF">Rt10032_c07g3355</name>
</gene>
<dbReference type="PANTHER" id="PTHR23501">
    <property type="entry name" value="MAJOR FACILITATOR SUPERFAMILY"/>
    <property type="match status" value="1"/>
</dbReference>
<evidence type="ECO:0000256" key="3">
    <source>
        <dbReference type="ARBA" id="ARBA00022989"/>
    </source>
</evidence>
<evidence type="ECO:0000313" key="7">
    <source>
        <dbReference type="Proteomes" id="UP000321518"/>
    </source>
</evidence>
<dbReference type="OrthoDB" id="2241241at2759"/>
<dbReference type="AlphaFoldDB" id="A0A511KG43"/>
<keyword evidence="4 5" id="KW-0472">Membrane</keyword>
<dbReference type="PANTHER" id="PTHR23501:SF58">
    <property type="entry name" value="LOW AFFINITY HEME TRANSPORTER STR3"/>
    <property type="match status" value="1"/>
</dbReference>
<evidence type="ECO:0000256" key="4">
    <source>
        <dbReference type="ARBA" id="ARBA00023136"/>
    </source>
</evidence>
<dbReference type="GO" id="GO:0022857">
    <property type="term" value="F:transmembrane transporter activity"/>
    <property type="evidence" value="ECO:0007669"/>
    <property type="project" value="TreeGrafter"/>
</dbReference>
<dbReference type="EMBL" id="BJWK01000007">
    <property type="protein sequence ID" value="GEM09338.1"/>
    <property type="molecule type" value="Genomic_DNA"/>
</dbReference>